<evidence type="ECO:0000313" key="1">
    <source>
        <dbReference type="EMBL" id="CBI34359.3"/>
    </source>
</evidence>
<dbReference type="InParanoid" id="D7TV34"/>
<dbReference type="HOGENOM" id="CLU_2214807_0_0_1"/>
<dbReference type="EMBL" id="FN596251">
    <property type="protein sequence ID" value="CBI34359.3"/>
    <property type="molecule type" value="Genomic_DNA"/>
</dbReference>
<gene>
    <name evidence="1" type="ordered locus">VIT_02s0025g00020</name>
</gene>
<sequence length="107" mass="12074">MRQKMYQTLSQKVRSCFCLSITALHNKLLPLPVTAPTPLSPNLTQVENPWPLSTIFPTDFPLTSSIEISKDFNSIPNQAKASLNLAFIFMIHRSFSMRGPVCFRNCS</sequence>
<accession>D7TV34</accession>
<organism evidence="1 2">
    <name type="scientific">Vitis vinifera</name>
    <name type="common">Grape</name>
    <dbReference type="NCBI Taxonomy" id="29760"/>
    <lineage>
        <taxon>Eukaryota</taxon>
        <taxon>Viridiplantae</taxon>
        <taxon>Streptophyta</taxon>
        <taxon>Embryophyta</taxon>
        <taxon>Tracheophyta</taxon>
        <taxon>Spermatophyta</taxon>
        <taxon>Magnoliopsida</taxon>
        <taxon>eudicotyledons</taxon>
        <taxon>Gunneridae</taxon>
        <taxon>Pentapetalae</taxon>
        <taxon>rosids</taxon>
        <taxon>Vitales</taxon>
        <taxon>Vitaceae</taxon>
        <taxon>Viteae</taxon>
        <taxon>Vitis</taxon>
    </lineage>
</organism>
<protein>
    <submittedName>
        <fullName evidence="1">Uncharacterized protein</fullName>
    </submittedName>
</protein>
<evidence type="ECO:0000313" key="2">
    <source>
        <dbReference type="Proteomes" id="UP000009183"/>
    </source>
</evidence>
<proteinExistence type="predicted"/>
<name>D7TV34_VITVI</name>
<keyword evidence="2" id="KW-1185">Reference proteome</keyword>
<dbReference type="PaxDb" id="29760-VIT_02s0025g00020.t01"/>
<dbReference type="AlphaFoldDB" id="D7TV34"/>
<reference evidence="2" key="1">
    <citation type="journal article" date="2007" name="Nature">
        <title>The grapevine genome sequence suggests ancestral hexaploidization in major angiosperm phyla.</title>
        <authorList>
            <consortium name="The French-Italian Public Consortium for Grapevine Genome Characterization."/>
            <person name="Jaillon O."/>
            <person name="Aury J.-M."/>
            <person name="Noel B."/>
            <person name="Policriti A."/>
            <person name="Clepet C."/>
            <person name="Casagrande A."/>
            <person name="Choisne N."/>
            <person name="Aubourg S."/>
            <person name="Vitulo N."/>
            <person name="Jubin C."/>
            <person name="Vezzi A."/>
            <person name="Legeai F."/>
            <person name="Hugueney P."/>
            <person name="Dasilva C."/>
            <person name="Horner D."/>
            <person name="Mica E."/>
            <person name="Jublot D."/>
            <person name="Poulain J."/>
            <person name="Bruyere C."/>
            <person name="Billault A."/>
            <person name="Segurens B."/>
            <person name="Gouyvenoux M."/>
            <person name="Ugarte E."/>
            <person name="Cattonaro F."/>
            <person name="Anthouard V."/>
            <person name="Vico V."/>
            <person name="Del Fabbro C."/>
            <person name="Alaux M."/>
            <person name="Di Gaspero G."/>
            <person name="Dumas V."/>
            <person name="Felice N."/>
            <person name="Paillard S."/>
            <person name="Juman I."/>
            <person name="Moroldo M."/>
            <person name="Scalabrin S."/>
            <person name="Canaguier A."/>
            <person name="Le Clainche I."/>
            <person name="Malacrida G."/>
            <person name="Durand E."/>
            <person name="Pesole G."/>
            <person name="Laucou V."/>
            <person name="Chatelet P."/>
            <person name="Merdinoglu D."/>
            <person name="Delledonne M."/>
            <person name="Pezzotti M."/>
            <person name="Lecharny A."/>
            <person name="Scarpelli C."/>
            <person name="Artiguenave F."/>
            <person name="Pe M.E."/>
            <person name="Valle G."/>
            <person name="Morgante M."/>
            <person name="Caboche M."/>
            <person name="Adam-Blondon A.-F."/>
            <person name="Weissenbach J."/>
            <person name="Quetier F."/>
            <person name="Wincker P."/>
        </authorList>
    </citation>
    <scope>NUCLEOTIDE SEQUENCE [LARGE SCALE GENOMIC DNA]</scope>
    <source>
        <strain evidence="2">cv. Pinot noir / PN40024</strain>
    </source>
</reference>
<dbReference type="Proteomes" id="UP000009183">
    <property type="component" value="Chromosome 2"/>
</dbReference>